<dbReference type="NCBIfam" id="TIGR01175">
    <property type="entry name" value="pilM"/>
    <property type="match status" value="1"/>
</dbReference>
<dbReference type="AlphaFoldDB" id="A0A1G2CA66"/>
<dbReference type="Gene3D" id="3.30.420.40">
    <property type="match status" value="2"/>
</dbReference>
<dbReference type="STRING" id="1798647.A2855_00385"/>
<comment type="caution">
    <text evidence="1">The sequence shown here is derived from an EMBL/GenBank/DDBJ whole genome shotgun (WGS) entry which is preliminary data.</text>
</comment>
<dbReference type="EMBL" id="MHKX01000027">
    <property type="protein sequence ID" value="OGY97679.1"/>
    <property type="molecule type" value="Genomic_DNA"/>
</dbReference>
<dbReference type="PANTHER" id="PTHR32432:SF3">
    <property type="entry name" value="ETHANOLAMINE UTILIZATION PROTEIN EUTJ"/>
    <property type="match status" value="1"/>
</dbReference>
<name>A0A1G2CA66_9BACT</name>
<reference evidence="1 2" key="1">
    <citation type="journal article" date="2016" name="Nat. Commun.">
        <title>Thousands of microbial genomes shed light on interconnected biogeochemical processes in an aquifer system.</title>
        <authorList>
            <person name="Anantharaman K."/>
            <person name="Brown C.T."/>
            <person name="Hug L.A."/>
            <person name="Sharon I."/>
            <person name="Castelle C.J."/>
            <person name="Probst A.J."/>
            <person name="Thomas B.C."/>
            <person name="Singh A."/>
            <person name="Wilkins M.J."/>
            <person name="Karaoz U."/>
            <person name="Brodie E.L."/>
            <person name="Williams K.H."/>
            <person name="Hubbard S.S."/>
            <person name="Banfield J.F."/>
        </authorList>
    </citation>
    <scope>NUCLEOTIDE SEQUENCE [LARGE SCALE GENOMIC DNA]</scope>
</reference>
<dbReference type="Gene3D" id="3.30.1490.300">
    <property type="match status" value="1"/>
</dbReference>
<dbReference type="InterPro" id="IPR043129">
    <property type="entry name" value="ATPase_NBD"/>
</dbReference>
<evidence type="ECO:0000313" key="1">
    <source>
        <dbReference type="EMBL" id="OGY97679.1"/>
    </source>
</evidence>
<evidence type="ECO:0000313" key="2">
    <source>
        <dbReference type="Proteomes" id="UP000179059"/>
    </source>
</evidence>
<dbReference type="PANTHER" id="PTHR32432">
    <property type="entry name" value="CELL DIVISION PROTEIN FTSA-RELATED"/>
    <property type="match status" value="1"/>
</dbReference>
<dbReference type="SUPFAM" id="SSF53067">
    <property type="entry name" value="Actin-like ATPase domain"/>
    <property type="match status" value="2"/>
</dbReference>
<dbReference type="PIRSF" id="PIRSF019169">
    <property type="entry name" value="PilM"/>
    <property type="match status" value="1"/>
</dbReference>
<accession>A0A1G2CA66</accession>
<organism evidence="1 2">
    <name type="scientific">Candidatus Liptonbacteria bacterium RIFCSPHIGHO2_01_FULL_57_28</name>
    <dbReference type="NCBI Taxonomy" id="1798647"/>
    <lineage>
        <taxon>Bacteria</taxon>
        <taxon>Candidatus Liptoniibacteriota</taxon>
    </lineage>
</organism>
<proteinExistence type="predicted"/>
<protein>
    <recommendedName>
        <fullName evidence="3">SHS2 domain-containing protein</fullName>
    </recommendedName>
</protein>
<evidence type="ECO:0008006" key="3">
    <source>
        <dbReference type="Google" id="ProtNLM"/>
    </source>
</evidence>
<dbReference type="Proteomes" id="UP000179059">
    <property type="component" value="Unassembled WGS sequence"/>
</dbReference>
<dbReference type="InterPro" id="IPR050696">
    <property type="entry name" value="FtsA/MreB"/>
</dbReference>
<dbReference type="InterPro" id="IPR005883">
    <property type="entry name" value="PilM"/>
</dbReference>
<sequence length="365" mass="39495">MAILDFLKGKMNLGHSQMIGLDIGTTSIKMVEVARGDKMPKIMNYGILESRGSLTRANTAIQSSTLKLFDQEAANFLKVLIDKTRPKTTAVAASLPVFSAFTTVLSFPQMAPEELAKAVAFQARQYIPLPISEVALDWSKVGEYEDDKGFKYSQILLISVPHAEIKKYQDMCKAAGLSLQSLEVESVSLTRMLIGTDPTPTYIIDIGSRSTSISIAENGALKFSSQTDFAGASLTQALATSLSINPVRAEELKKERGILGTGPNYELSTIMIPFLDAIISEVKRTDFAYHSQFPGAAKVERAILSGGGANLLGIQKYFQEQLGVPVVKAAPFLRFEYPPLLEPLAPELNSTLAVALGLALGKISQ</sequence>
<gene>
    <name evidence="1" type="ORF">A2855_00385</name>
</gene>
<dbReference type="CDD" id="cd24049">
    <property type="entry name" value="ASKHA_NBD_PilM"/>
    <property type="match status" value="1"/>
</dbReference>
<dbReference type="Pfam" id="PF11104">
    <property type="entry name" value="PilM_2"/>
    <property type="match status" value="1"/>
</dbReference>